<dbReference type="Gene3D" id="1.10.530.10">
    <property type="match status" value="1"/>
</dbReference>
<gene>
    <name evidence="2" type="ORF">DI536_05600</name>
</gene>
<dbReference type="Pfam" id="PF01464">
    <property type="entry name" value="SLT"/>
    <property type="match status" value="1"/>
</dbReference>
<organism evidence="2 3">
    <name type="scientific">Archangium gephyra</name>
    <dbReference type="NCBI Taxonomy" id="48"/>
    <lineage>
        <taxon>Bacteria</taxon>
        <taxon>Pseudomonadati</taxon>
        <taxon>Myxococcota</taxon>
        <taxon>Myxococcia</taxon>
        <taxon>Myxococcales</taxon>
        <taxon>Cystobacterineae</taxon>
        <taxon>Archangiaceae</taxon>
        <taxon>Archangium</taxon>
    </lineage>
</organism>
<feature type="domain" description="Transglycosylase SLT" evidence="1">
    <location>
        <begin position="34"/>
        <end position="149"/>
    </location>
</feature>
<accession>A0A2W5TTM9</accession>
<comment type="caution">
    <text evidence="2">The sequence shown here is derived from an EMBL/GenBank/DDBJ whole genome shotgun (WGS) entry which is preliminary data.</text>
</comment>
<dbReference type="InterPro" id="IPR008258">
    <property type="entry name" value="Transglycosylase_SLT_dom_1"/>
</dbReference>
<protein>
    <recommendedName>
        <fullName evidence="1">Transglycosylase SLT domain-containing protein</fullName>
    </recommendedName>
</protein>
<dbReference type="Proteomes" id="UP000249061">
    <property type="component" value="Unassembled WGS sequence"/>
</dbReference>
<reference evidence="2 3" key="1">
    <citation type="submission" date="2017-08" db="EMBL/GenBank/DDBJ databases">
        <title>Infants hospitalized years apart are colonized by the same room-sourced microbial strains.</title>
        <authorList>
            <person name="Brooks B."/>
            <person name="Olm M.R."/>
            <person name="Firek B.A."/>
            <person name="Baker R."/>
            <person name="Thomas B.C."/>
            <person name="Morowitz M.J."/>
            <person name="Banfield J.F."/>
        </authorList>
    </citation>
    <scope>NUCLEOTIDE SEQUENCE [LARGE SCALE GENOMIC DNA]</scope>
    <source>
        <strain evidence="2">S2_003_000_R2_14</strain>
    </source>
</reference>
<name>A0A2W5TTM9_9BACT</name>
<sequence length="204" mass="22340">MRRVTNGIRSNRPLPTLPHTRNAEISVETLAPWIQKFSAQYRANPQLVAAIVAQESSFVNHRVHRDGTGHGLIGLDDNGLLPEFEKWAGVKVGRGDDASTIAPAKQIEFLAKKLSELTKKFHGREWEAVRAWHGGAKRRNRAHAKDYETIIRGRIAEIAHAVPPVTAGAVAPESQFVVPAPAPVTLTPKEQGVAVRGSLDYENA</sequence>
<dbReference type="InterPro" id="IPR023346">
    <property type="entry name" value="Lysozyme-like_dom_sf"/>
</dbReference>
<dbReference type="EMBL" id="QFQP01000003">
    <property type="protein sequence ID" value="PZR16633.1"/>
    <property type="molecule type" value="Genomic_DNA"/>
</dbReference>
<dbReference type="AlphaFoldDB" id="A0A2W5TTM9"/>
<evidence type="ECO:0000259" key="1">
    <source>
        <dbReference type="Pfam" id="PF01464"/>
    </source>
</evidence>
<evidence type="ECO:0000313" key="3">
    <source>
        <dbReference type="Proteomes" id="UP000249061"/>
    </source>
</evidence>
<dbReference type="SUPFAM" id="SSF53955">
    <property type="entry name" value="Lysozyme-like"/>
    <property type="match status" value="1"/>
</dbReference>
<proteinExistence type="predicted"/>
<evidence type="ECO:0000313" key="2">
    <source>
        <dbReference type="EMBL" id="PZR16633.1"/>
    </source>
</evidence>